<reference evidence="1 2" key="1">
    <citation type="submission" date="2019-07" db="EMBL/GenBank/DDBJ databases">
        <title>antibiotic susceptibility of plant-derived lactic acid bacteria.</title>
        <authorList>
            <person name="Sugiyama M."/>
            <person name="Noda M."/>
        </authorList>
    </citation>
    <scope>NUCLEOTIDE SEQUENCE [LARGE SCALE GENOMIC DNA]</scope>
    <source>
        <strain evidence="1 2">15-1A</strain>
        <plasmid evidence="2">pem15-1a-2 dna</plasmid>
    </source>
</reference>
<accession>A0AAI8RCA0</accession>
<organism evidence="1 2">
    <name type="scientific">Enterococcus mundtii</name>
    <dbReference type="NCBI Taxonomy" id="53346"/>
    <lineage>
        <taxon>Bacteria</taxon>
        <taxon>Bacillati</taxon>
        <taxon>Bacillota</taxon>
        <taxon>Bacilli</taxon>
        <taxon>Lactobacillales</taxon>
        <taxon>Enterococcaceae</taxon>
        <taxon>Enterococcus</taxon>
    </lineage>
</organism>
<protein>
    <submittedName>
        <fullName evidence="1">NAD-dependent aldehyde dehydrogenases</fullName>
    </submittedName>
</protein>
<geneLocation type="plasmid" evidence="2">
    <name>pem15-1a-2 dna</name>
</geneLocation>
<keyword evidence="1" id="KW-0614">Plasmid</keyword>
<sequence length="405" mass="47656">MENKKLIILGNGFDLACGLKSRYADFFEKRITENINDGLLEIYRIFEQKHKLGSTGLNAPVYSFSTLFDLKTTHAKRKKGFYNIHEYEVLEIRLGMQGTIKASNLTFWDIVLFYFQKVGQINLEDIQWQNIEDRMLDFLTNEKTETPSFKEICRVINEDYDMGLSSWVCLHVASFLPDRNKKYQEDDFLQYLYDELRLFEKDFAEYIKTESSKNSYKHNAINKICEISGKSINNFTDKIFSFNYTDPFSRRSLDVINVHGKAETDSILFGIDQEAILPSSEVYSFTKTFRQMTETKLAKNYKVDILPSKDEIEEIAFFGHSLSNLDYSYFQTIFDHYDVYDSYVKLVFYYERYGDKTTRDMELDLASKISQLLHAYSPSIDNEKKGRNLLHKLLLEKRLIIEEIN</sequence>
<dbReference type="InterPro" id="IPR025935">
    <property type="entry name" value="AbiH"/>
</dbReference>
<dbReference type="EMBL" id="AP019812">
    <property type="protein sequence ID" value="BBM16316.1"/>
    <property type="molecule type" value="Genomic_DNA"/>
</dbReference>
<dbReference type="Pfam" id="PF14253">
    <property type="entry name" value="AbiH"/>
    <property type="match status" value="1"/>
</dbReference>
<proteinExistence type="predicted"/>
<gene>
    <name evidence="1" type="ORF">EM151A_5027</name>
</gene>
<evidence type="ECO:0000313" key="1">
    <source>
        <dbReference type="EMBL" id="BBM16316.1"/>
    </source>
</evidence>
<dbReference type="RefSeq" id="WP_178946884.1">
    <property type="nucleotide sequence ID" value="NZ_AP019812.1"/>
</dbReference>
<evidence type="ECO:0000313" key="2">
    <source>
        <dbReference type="Proteomes" id="UP000509460"/>
    </source>
</evidence>
<name>A0AAI8RCA0_ENTMU</name>
<dbReference type="Proteomes" id="UP000509460">
    <property type="component" value="Plasmid pEM15-1A-2"/>
</dbReference>
<dbReference type="AlphaFoldDB" id="A0AAI8RCA0"/>